<gene>
    <name evidence="1" type="primary">61</name>
    <name evidence="1" type="ORF">SEA_REEDO_61</name>
</gene>
<proteinExistence type="predicted"/>
<accession>A0AA49BP05</accession>
<dbReference type="Proteomes" id="UP001200740">
    <property type="component" value="Segment"/>
</dbReference>
<dbReference type="EMBL" id="OL455896">
    <property type="protein sequence ID" value="UJQ86851.1"/>
    <property type="molecule type" value="Genomic_DNA"/>
</dbReference>
<sequence>MLAHHYNNTLVSRATAEAFNTHEGSKALEKIHAKFSRLLKAGKLEYTDRVDFIEQEKRFALMKDRAKNGPLFKAYREALDNIDHRTL</sequence>
<protein>
    <submittedName>
        <fullName evidence="1">Uncharacterized protein</fullName>
    </submittedName>
</protein>
<reference evidence="1" key="1">
    <citation type="submission" date="2021-11" db="EMBL/GenBank/DDBJ databases">
        <authorList>
            <person name="Furlong K.P."/>
            <person name="Elkbouli M."/>
            <person name="Barwitzki K."/>
            <person name="Hastings E.M."/>
            <person name="Saal A.P."/>
            <person name="Sandouka T."/>
            <person name="Tran A."/>
            <person name="Tremblay V."/>
            <person name="Williams E.C."/>
            <person name="Giles L.L."/>
            <person name="McCarthy L."/>
            <person name="Wheaton K.A."/>
            <person name="Chan K."/>
            <person name="Rudner A.D."/>
            <person name="Beyer A.R."/>
            <person name="Chong R.A."/>
            <person name="Edgington N.P."/>
            <person name="Freise A.C."/>
            <person name="Garcia Costas A.M."/>
            <person name="Gibb B.P."/>
            <person name="Klyczek K.K."/>
            <person name="Swerdlow S.J."/>
            <person name="Garlena R.A."/>
            <person name="Russell D.A."/>
            <person name="Jacobs-Sera D."/>
            <person name="Hatfull G.F."/>
        </authorList>
    </citation>
    <scope>NUCLEOTIDE SEQUENCE</scope>
</reference>
<evidence type="ECO:0000313" key="1">
    <source>
        <dbReference type="EMBL" id="UJQ86851.1"/>
    </source>
</evidence>
<name>A0AA49BP05_9CAUD</name>
<organism evidence="1 2">
    <name type="scientific">Arthrobacter phage Reedo</name>
    <dbReference type="NCBI Taxonomy" id="2910755"/>
    <lineage>
        <taxon>Viruses</taxon>
        <taxon>Duplodnaviria</taxon>
        <taxon>Heunggongvirae</taxon>
        <taxon>Uroviricota</taxon>
        <taxon>Caudoviricetes</taxon>
        <taxon>Casidaviridae</taxon>
        <taxon>Manhattanvirus</taxon>
        <taxon>Manhattanvirus reedo</taxon>
    </lineage>
</organism>
<dbReference type="GeneID" id="77954637"/>
<evidence type="ECO:0000313" key="2">
    <source>
        <dbReference type="Proteomes" id="UP001200740"/>
    </source>
</evidence>
<keyword evidence="2" id="KW-1185">Reference proteome</keyword>
<dbReference type="KEGG" id="vg:77954637"/>
<dbReference type="RefSeq" id="YP_010678244.1">
    <property type="nucleotide sequence ID" value="NC_071032.1"/>
</dbReference>